<dbReference type="PANTHER" id="PTHR20858">
    <property type="entry name" value="PHOSPHOMETHYLPYRIMIDINE KINASE"/>
    <property type="match status" value="1"/>
</dbReference>
<evidence type="ECO:0000256" key="1">
    <source>
        <dbReference type="ARBA" id="ARBA00004948"/>
    </source>
</evidence>
<dbReference type="Proteomes" id="UP001595818">
    <property type="component" value="Unassembled WGS sequence"/>
</dbReference>
<accession>A0ABV9SVT0</accession>
<dbReference type="InterPro" id="IPR029056">
    <property type="entry name" value="Ribokinase-like"/>
</dbReference>
<dbReference type="SUPFAM" id="SSF53613">
    <property type="entry name" value="Ribokinase-like"/>
    <property type="match status" value="1"/>
</dbReference>
<comment type="pathway">
    <text evidence="1">Cofactor biosynthesis; thiamine diphosphate biosynthesis.</text>
</comment>
<keyword evidence="4" id="KW-0418">Kinase</keyword>
<dbReference type="EMBL" id="JBHSJJ010000001">
    <property type="protein sequence ID" value="MFC4870461.1"/>
    <property type="molecule type" value="Genomic_DNA"/>
</dbReference>
<gene>
    <name evidence="4" type="primary">thiD</name>
    <name evidence="4" type="ORF">ACFPFU_02100</name>
</gene>
<reference evidence="5" key="1">
    <citation type="journal article" date="2019" name="Int. J. Syst. Evol. Microbiol.">
        <title>The Global Catalogue of Microorganisms (GCM) 10K type strain sequencing project: providing services to taxonomists for standard genome sequencing and annotation.</title>
        <authorList>
            <consortium name="The Broad Institute Genomics Platform"/>
            <consortium name="The Broad Institute Genome Sequencing Center for Infectious Disease"/>
            <person name="Wu L."/>
            <person name="Ma J."/>
        </authorList>
    </citation>
    <scope>NUCLEOTIDE SEQUENCE [LARGE SCALE GENOMIC DNA]</scope>
    <source>
        <strain evidence="5">CGMCC 4.7466</strain>
    </source>
</reference>
<keyword evidence="4" id="KW-0808">Transferase</keyword>
<name>A0ABV9SVT0_9BACT</name>
<dbReference type="NCBIfam" id="TIGR00097">
    <property type="entry name" value="HMP-P_kinase"/>
    <property type="match status" value="1"/>
</dbReference>
<dbReference type="Gene3D" id="3.40.1190.20">
    <property type="match status" value="1"/>
</dbReference>
<evidence type="ECO:0000313" key="4">
    <source>
        <dbReference type="EMBL" id="MFC4870461.1"/>
    </source>
</evidence>
<dbReference type="PANTHER" id="PTHR20858:SF17">
    <property type="entry name" value="HYDROXYMETHYLPYRIMIDINE_PHOSPHOMETHYLPYRIMIDINE KINASE THI20-RELATED"/>
    <property type="match status" value="1"/>
</dbReference>
<dbReference type="GO" id="GO:0008902">
    <property type="term" value="F:hydroxymethylpyrimidine kinase activity"/>
    <property type="evidence" value="ECO:0007669"/>
    <property type="project" value="UniProtKB-EC"/>
</dbReference>
<dbReference type="GO" id="GO:0008972">
    <property type="term" value="F:phosphomethylpyrimidine kinase activity"/>
    <property type="evidence" value="ECO:0007669"/>
    <property type="project" value="UniProtKB-EC"/>
</dbReference>
<keyword evidence="5" id="KW-1185">Reference proteome</keyword>
<dbReference type="Pfam" id="PF08543">
    <property type="entry name" value="Phos_pyr_kin"/>
    <property type="match status" value="1"/>
</dbReference>
<dbReference type="EC" id="2.7.1.49" evidence="2"/>
<dbReference type="InterPro" id="IPR004399">
    <property type="entry name" value="HMP/HMP-P_kinase_dom"/>
</dbReference>
<sequence length="272" mass="29093">MKSYLTVLSIAGSDSGGGAGIQADLKTMSALGCFGTTAITAVTVQNTLGVKGIHAIPVDIIRAQIEAVMDDLRPKAIKIGMVNRPEVAEMLGETLGRWENVPVVFDPVMVASSGDRLIEEKAVSMLRKHLLPLATLITPNLDEAGIITERSIRSCGEMVEAAQRTLELGAKNVLIKGGHLAGDVLYDVLLLANGEQEQFKSRRIDTKNTHGTGCTLSTAIACGLAKGFSIKTAVDRARDYLQKALEYGKDVKTGEGHGPLNHFFQPSKQIIQ</sequence>
<comment type="caution">
    <text evidence="4">The sequence shown here is derived from an EMBL/GenBank/DDBJ whole genome shotgun (WGS) entry which is preliminary data.</text>
</comment>
<proteinExistence type="predicted"/>
<dbReference type="CDD" id="cd01169">
    <property type="entry name" value="HMPP_kinase"/>
    <property type="match status" value="1"/>
</dbReference>
<evidence type="ECO:0000256" key="2">
    <source>
        <dbReference type="ARBA" id="ARBA00012135"/>
    </source>
</evidence>
<evidence type="ECO:0000259" key="3">
    <source>
        <dbReference type="Pfam" id="PF08543"/>
    </source>
</evidence>
<dbReference type="RefSeq" id="WP_377061018.1">
    <property type="nucleotide sequence ID" value="NZ_JBHSJJ010000001.1"/>
</dbReference>
<dbReference type="InterPro" id="IPR013749">
    <property type="entry name" value="PM/HMP-P_kinase-1"/>
</dbReference>
<protein>
    <recommendedName>
        <fullName evidence="2">hydroxymethylpyrimidine kinase</fullName>
        <ecNumber evidence="2">2.7.1.49</ecNumber>
    </recommendedName>
</protein>
<organism evidence="4 5">
    <name type="scientific">Negadavirga shengliensis</name>
    <dbReference type="NCBI Taxonomy" id="1389218"/>
    <lineage>
        <taxon>Bacteria</taxon>
        <taxon>Pseudomonadati</taxon>
        <taxon>Bacteroidota</taxon>
        <taxon>Cytophagia</taxon>
        <taxon>Cytophagales</taxon>
        <taxon>Cyclobacteriaceae</taxon>
        <taxon>Negadavirga</taxon>
    </lineage>
</organism>
<evidence type="ECO:0000313" key="5">
    <source>
        <dbReference type="Proteomes" id="UP001595818"/>
    </source>
</evidence>
<feature type="domain" description="Pyridoxamine kinase/Phosphomethylpyrimidine kinase" evidence="3">
    <location>
        <begin position="14"/>
        <end position="261"/>
    </location>
</feature>